<dbReference type="AlphaFoldDB" id="A0A4Y9XLD8"/>
<organism evidence="1 2">
    <name type="scientific">Rhodofomes roseus</name>
    <dbReference type="NCBI Taxonomy" id="34475"/>
    <lineage>
        <taxon>Eukaryota</taxon>
        <taxon>Fungi</taxon>
        <taxon>Dikarya</taxon>
        <taxon>Basidiomycota</taxon>
        <taxon>Agaricomycotina</taxon>
        <taxon>Agaricomycetes</taxon>
        <taxon>Polyporales</taxon>
        <taxon>Rhodofomes</taxon>
    </lineage>
</organism>
<protein>
    <submittedName>
        <fullName evidence="1">Uncharacterized protein</fullName>
    </submittedName>
</protein>
<reference evidence="1 2" key="1">
    <citation type="submission" date="2019-01" db="EMBL/GenBank/DDBJ databases">
        <title>Genome sequencing of the rare red list fungi Fomitopsis rosea.</title>
        <authorList>
            <person name="Buettner E."/>
            <person name="Kellner H."/>
        </authorList>
    </citation>
    <scope>NUCLEOTIDE SEQUENCE [LARGE SCALE GENOMIC DNA]</scope>
    <source>
        <strain evidence="1 2">DSM 105464</strain>
    </source>
</reference>
<sequence>MPAQLPPDLVELARMPFKSGASYEHTSNLGLHSAPYSHRVVASGIPTIHEGSSSRGGIRSLEGFLRELNGGQFEYMVNAGYTRMDHWKGSDDMGRASFRTELEEQIEARLVAWKAEIREAEPTDQLQKIARDVYLHWGAKHICCLVKEVEASQKGLGNLQALLGAAELPWQCMNMS</sequence>
<dbReference type="EMBL" id="SEKV01001344">
    <property type="protein sequence ID" value="TFY50875.1"/>
    <property type="molecule type" value="Genomic_DNA"/>
</dbReference>
<accession>A0A4Y9XLD8</accession>
<comment type="caution">
    <text evidence="1">The sequence shown here is derived from an EMBL/GenBank/DDBJ whole genome shotgun (WGS) entry which is preliminary data.</text>
</comment>
<gene>
    <name evidence="1" type="ORF">EVJ58_g10850</name>
</gene>
<dbReference type="Proteomes" id="UP000298390">
    <property type="component" value="Unassembled WGS sequence"/>
</dbReference>
<dbReference type="STRING" id="34475.A0A4Y9XLD8"/>
<evidence type="ECO:0000313" key="2">
    <source>
        <dbReference type="Proteomes" id="UP000298390"/>
    </source>
</evidence>
<evidence type="ECO:0000313" key="1">
    <source>
        <dbReference type="EMBL" id="TFY50875.1"/>
    </source>
</evidence>
<proteinExistence type="predicted"/>
<name>A0A4Y9XLD8_9APHY</name>